<keyword evidence="6" id="KW-0804">Transcription</keyword>
<evidence type="ECO:0000256" key="1">
    <source>
        <dbReference type="ARBA" id="ARBA00004123"/>
    </source>
</evidence>
<feature type="compositionally biased region" description="Basic and acidic residues" evidence="9">
    <location>
        <begin position="343"/>
        <end position="353"/>
    </location>
</feature>
<feature type="region of interest" description="Disordered" evidence="9">
    <location>
        <begin position="13"/>
        <end position="32"/>
    </location>
</feature>
<dbReference type="HOGENOM" id="CLU_018539_4_0_1"/>
<dbReference type="InterPro" id="IPR032563">
    <property type="entry name" value="DAMP1_SANT-like"/>
</dbReference>
<keyword evidence="4" id="KW-0156">Chromatin regulator</keyword>
<dbReference type="GO" id="GO:0000812">
    <property type="term" value="C:Swr1 complex"/>
    <property type="evidence" value="ECO:0007669"/>
    <property type="project" value="EnsemblFungi"/>
</dbReference>
<dbReference type="AlphaFoldDB" id="G0WHZ5"/>
<evidence type="ECO:0000256" key="5">
    <source>
        <dbReference type="ARBA" id="ARBA00023015"/>
    </source>
</evidence>
<dbReference type="EMBL" id="HE580277">
    <property type="protein sequence ID" value="CCD27406.1"/>
    <property type="molecule type" value="Genomic_DNA"/>
</dbReference>
<sequence>MSSSDVFDVLNIKQKSKSPDNEPSTPSTHNNVLLTATRTPKLQITGMQRELYNLLGENQPPIVVQSTSQFKEKRAISNTKSTPWVQSNFKPLQEKKLILKHWTRGPKEASTAEPEESKFAKFNTHLSIPSFTREEYASFMNLKDNNESADASSTWAFEEVIYLFDLCKLYDIRWFIINDRYLFVDSNGKRSDRSVEDLKEMFYKVSKNYFIFKTPKEPLIGTLNFDKEKELERKKYLKRLLSRSAAEIAEEEALIIESKKFEMAAKKTLSERESILRLLDSPISDQNVSEYLSSQGIAQLYNNLVNDKSKKRKYEGPLPENPWMKQQQQFAQQRQQLQQITENGKKVDNKDLPSKVGVEGNNTIGNSSPRKIKKQKQEIQTTIKRKADAAYAEHLLQNFNEEERKSLGVTAHGEKLAPGVYLRSTKIPTFKPALQNKVETILQEIGLPVRPAMPSFEVVQKYEVLIKKL</sequence>
<dbReference type="KEGG" id="ndi:NDAI_0K02150"/>
<keyword evidence="5" id="KW-0805">Transcription regulation</keyword>
<comment type="similarity">
    <text evidence="2">Belongs to the SWC4 family.</text>
</comment>
<dbReference type="InterPro" id="IPR027109">
    <property type="entry name" value="Swc4/Dmap1"/>
</dbReference>
<keyword evidence="12" id="KW-1185">Reference proteome</keyword>
<feature type="compositionally biased region" description="Polar residues" evidence="9">
    <location>
        <begin position="21"/>
        <end position="32"/>
    </location>
</feature>
<dbReference type="eggNOG" id="KOG2656">
    <property type="taxonomic scope" value="Eukaryota"/>
</dbReference>
<dbReference type="RefSeq" id="XP_003672649.1">
    <property type="nucleotide sequence ID" value="XM_003672601.1"/>
</dbReference>
<evidence type="ECO:0000259" key="10">
    <source>
        <dbReference type="Pfam" id="PF16282"/>
    </source>
</evidence>
<evidence type="ECO:0000256" key="6">
    <source>
        <dbReference type="ARBA" id="ARBA00023163"/>
    </source>
</evidence>
<dbReference type="OrthoDB" id="19740at2759"/>
<feature type="compositionally biased region" description="Polar residues" evidence="9">
    <location>
        <begin position="360"/>
        <end position="369"/>
    </location>
</feature>
<feature type="domain" description="DAMP1 SANT/Myb-like" evidence="10">
    <location>
        <begin position="118"/>
        <end position="209"/>
    </location>
</feature>
<feature type="region of interest" description="Disordered" evidence="9">
    <location>
        <begin position="341"/>
        <end position="373"/>
    </location>
</feature>
<dbReference type="Pfam" id="PF16282">
    <property type="entry name" value="SANT_DAMP1_like"/>
    <property type="match status" value="1"/>
</dbReference>
<dbReference type="GO" id="GO:0035267">
    <property type="term" value="C:NuA4 histone acetyltransferase complex"/>
    <property type="evidence" value="ECO:0007669"/>
    <property type="project" value="EnsemblFungi"/>
</dbReference>
<dbReference type="GO" id="GO:0006338">
    <property type="term" value="P:chromatin remodeling"/>
    <property type="evidence" value="ECO:0007669"/>
    <property type="project" value="EnsemblFungi"/>
</dbReference>
<evidence type="ECO:0000256" key="3">
    <source>
        <dbReference type="ARBA" id="ARBA00019132"/>
    </source>
</evidence>
<comment type="subcellular location">
    <subcellularLocation>
        <location evidence="1">Nucleus</location>
    </subcellularLocation>
</comment>
<dbReference type="GO" id="GO:0003714">
    <property type="term" value="F:transcription corepressor activity"/>
    <property type="evidence" value="ECO:0007669"/>
    <property type="project" value="TreeGrafter"/>
</dbReference>
<dbReference type="PANTHER" id="PTHR12855">
    <property type="entry name" value="DNA METHYLTRANSFERASE 1-ASSOCIATED PROTEIN 1 FAMILY MEMBER"/>
    <property type="match status" value="1"/>
</dbReference>
<dbReference type="GO" id="GO:0006281">
    <property type="term" value="P:DNA repair"/>
    <property type="evidence" value="ECO:0007669"/>
    <property type="project" value="EnsemblFungi"/>
</dbReference>
<protein>
    <recommendedName>
        <fullName evidence="3">SWR1-complex protein 4</fullName>
    </recommendedName>
</protein>
<dbReference type="GO" id="GO:0000122">
    <property type="term" value="P:negative regulation of transcription by RNA polymerase II"/>
    <property type="evidence" value="ECO:0007669"/>
    <property type="project" value="TreeGrafter"/>
</dbReference>
<name>G0WHZ5_NAUDC</name>
<dbReference type="OMA" id="GNTTMYQ"/>
<evidence type="ECO:0000256" key="8">
    <source>
        <dbReference type="ARBA" id="ARBA00025264"/>
    </source>
</evidence>
<evidence type="ECO:0000256" key="2">
    <source>
        <dbReference type="ARBA" id="ARBA00006918"/>
    </source>
</evidence>
<evidence type="ECO:0000313" key="11">
    <source>
        <dbReference type="EMBL" id="CCD27406.1"/>
    </source>
</evidence>
<accession>G0WHZ5</accession>
<reference evidence="11 12" key="1">
    <citation type="journal article" date="2011" name="Proc. Natl. Acad. Sci. U.S.A.">
        <title>Evolutionary erosion of yeast sex chromosomes by mating-type switching accidents.</title>
        <authorList>
            <person name="Gordon J.L."/>
            <person name="Armisen D."/>
            <person name="Proux-Wera E."/>
            <person name="Oheigeartaigh S.S."/>
            <person name="Byrne K.P."/>
            <person name="Wolfe K.H."/>
        </authorList>
    </citation>
    <scope>NUCLEOTIDE SEQUENCE [LARGE SCALE GENOMIC DNA]</scope>
    <source>
        <strain evidence="12">ATCC 10597 / BCRC 20456 / CBS 421 / NBRC 0211 / NRRL Y-12639</strain>
    </source>
</reference>
<dbReference type="Proteomes" id="UP000000689">
    <property type="component" value="Chromosome 11"/>
</dbReference>
<dbReference type="STRING" id="1071378.G0WHZ5"/>
<gene>
    <name evidence="11" type="primary">NDAI0K02150</name>
    <name evidence="11" type="ordered locus">NDAI_0K02150</name>
</gene>
<proteinExistence type="inferred from homology"/>
<organism evidence="11 12">
    <name type="scientific">Naumovozyma dairenensis (strain ATCC 10597 / BCRC 20456 / CBS 421 / NBRC 0211 / NRRL Y-12639)</name>
    <name type="common">Saccharomyces dairenensis</name>
    <dbReference type="NCBI Taxonomy" id="1071378"/>
    <lineage>
        <taxon>Eukaryota</taxon>
        <taxon>Fungi</taxon>
        <taxon>Dikarya</taxon>
        <taxon>Ascomycota</taxon>
        <taxon>Saccharomycotina</taxon>
        <taxon>Saccharomycetes</taxon>
        <taxon>Saccharomycetales</taxon>
        <taxon>Saccharomycetaceae</taxon>
        <taxon>Naumovozyma</taxon>
    </lineage>
</organism>
<dbReference type="Gene3D" id="1.10.10.60">
    <property type="entry name" value="Homeodomain-like"/>
    <property type="match status" value="1"/>
</dbReference>
<evidence type="ECO:0000256" key="9">
    <source>
        <dbReference type="SAM" id="MobiDB-lite"/>
    </source>
</evidence>
<dbReference type="GeneID" id="11497851"/>
<dbReference type="PANTHER" id="PTHR12855:SF10">
    <property type="entry name" value="DNA METHYLTRANSFERASE 1-ASSOCIATED PROTEIN 1"/>
    <property type="match status" value="1"/>
</dbReference>
<evidence type="ECO:0000256" key="7">
    <source>
        <dbReference type="ARBA" id="ARBA00023242"/>
    </source>
</evidence>
<keyword evidence="7" id="KW-0539">Nucleus</keyword>
<evidence type="ECO:0000313" key="12">
    <source>
        <dbReference type="Proteomes" id="UP000000689"/>
    </source>
</evidence>
<comment type="function">
    <text evidence="8">Component of the SWR1 complex which mediates the ATP-dependent exchange of histone H2A for the H2A variant HZT1 leading to transcriptional regulation of selected genes by chromatin remodeling. Component of the NuA4 histone acetyltransferase complex which is involved in transcriptional activation of selected genes principally by acetylation of nucleosomal histone H4 and H2A. The NuA4 complex is also involved in DNA repair.</text>
</comment>
<evidence type="ECO:0000256" key="4">
    <source>
        <dbReference type="ARBA" id="ARBA00022853"/>
    </source>
</evidence>
<dbReference type="GO" id="GO:0051276">
    <property type="term" value="P:chromosome organization"/>
    <property type="evidence" value="ECO:0007669"/>
    <property type="project" value="EnsemblFungi"/>
</dbReference>